<evidence type="ECO:0000259" key="4">
    <source>
        <dbReference type="Pfam" id="PF25317"/>
    </source>
</evidence>
<evidence type="ECO:0000259" key="3">
    <source>
        <dbReference type="Pfam" id="PF17782"/>
    </source>
</evidence>
<dbReference type="InterPro" id="IPR057338">
    <property type="entry name" value="DprA_SAM"/>
</dbReference>
<gene>
    <name evidence="6" type="primary">dprA</name>
    <name evidence="5" type="ordered locus">Rahaq_0377</name>
    <name evidence="6" type="ORF">ACFPK4_18315</name>
</gene>
<dbReference type="EMBL" id="JBHUCJ010000051">
    <property type="protein sequence ID" value="MFD3225500.1"/>
    <property type="molecule type" value="Genomic_DNA"/>
</dbReference>
<dbReference type="EMBL" id="CP002505">
    <property type="protein sequence ID" value="ADW72007.1"/>
    <property type="molecule type" value="Genomic_DNA"/>
</dbReference>
<dbReference type="SUPFAM" id="SSF102405">
    <property type="entry name" value="MCP/YpsA-like"/>
    <property type="match status" value="1"/>
</dbReference>
<evidence type="ECO:0000259" key="2">
    <source>
        <dbReference type="Pfam" id="PF02481"/>
    </source>
</evidence>
<evidence type="ECO:0000313" key="5">
    <source>
        <dbReference type="EMBL" id="ADW72007.1"/>
    </source>
</evidence>
<dbReference type="InterPro" id="IPR036388">
    <property type="entry name" value="WH-like_DNA-bd_sf"/>
</dbReference>
<protein>
    <submittedName>
        <fullName evidence="5 6">DNA-protecting protein DprA</fullName>
    </submittedName>
</protein>
<dbReference type="eggNOG" id="COG0758">
    <property type="taxonomic scope" value="Bacteria"/>
</dbReference>
<evidence type="ECO:0000313" key="8">
    <source>
        <dbReference type="Proteomes" id="UP001598201"/>
    </source>
</evidence>
<feature type="domain" description="DprA winged helix" evidence="3">
    <location>
        <begin position="323"/>
        <end position="372"/>
    </location>
</feature>
<dbReference type="Proteomes" id="UP000007257">
    <property type="component" value="Chromosome"/>
</dbReference>
<dbReference type="Pfam" id="PF02481">
    <property type="entry name" value="DNA_processg_A"/>
    <property type="match status" value="1"/>
</dbReference>
<proteinExistence type="inferred from homology"/>
<dbReference type="Gene3D" id="1.10.10.10">
    <property type="entry name" value="Winged helix-like DNA-binding domain superfamily/Winged helix DNA-binding domain"/>
    <property type="match status" value="1"/>
</dbReference>
<dbReference type="HOGENOM" id="CLU_029601_1_1_6"/>
<dbReference type="RefSeq" id="WP_013573715.1">
    <property type="nucleotide sequence ID" value="NC_015061.1"/>
</dbReference>
<dbReference type="PANTHER" id="PTHR43022">
    <property type="entry name" value="PROTEIN SMF"/>
    <property type="match status" value="1"/>
</dbReference>
<comment type="similarity">
    <text evidence="1">Belongs to the DprA/Smf family.</text>
</comment>
<organism evidence="5 7">
    <name type="scientific">Rahnella sp. (strain Y9602)</name>
    <dbReference type="NCBI Taxonomy" id="2703885"/>
    <lineage>
        <taxon>Bacteria</taxon>
        <taxon>Pseudomonadati</taxon>
        <taxon>Pseudomonadota</taxon>
        <taxon>Gammaproteobacteria</taxon>
        <taxon>Enterobacterales</taxon>
        <taxon>Yersiniaceae</taxon>
        <taxon>Rahnella</taxon>
    </lineage>
</organism>
<dbReference type="Pfam" id="PF17782">
    <property type="entry name" value="WHD_DprA"/>
    <property type="match status" value="1"/>
</dbReference>
<evidence type="ECO:0000256" key="1">
    <source>
        <dbReference type="ARBA" id="ARBA00006525"/>
    </source>
</evidence>
<dbReference type="PANTHER" id="PTHR43022:SF1">
    <property type="entry name" value="PROTEIN SMF"/>
    <property type="match status" value="1"/>
</dbReference>
<sequence>MTLQEAWIRLSVVKRLDPHHAMGIIQTLFCRGIYSSSELANSGLLPEQIADFQHINQRWLVESLKWLEGENCHLITFGSEFYSPLLAQISSPPLILFAEGAAELLLSPQIAMVGSRDYSHYGEQYAQVFAGGLVSSGFTVTSGLAMGIDGISHKATLEAQGKTIAVLGSGLMKRYPPCHLKLADRILEQGGALVSEHLVTAPPLAAHFPRRNRVISGLSAGVLVIEATLRSGSLITARYALEQGREVFALPGPLGSATCEGTHWLIQQGAYLVTEPNDIAEHIGSGLTWFPNIKASESLKMPPDGHSDASEVNICAPDSEVELPFADVLANVEYEVTSVDVVAERAGQPVPEVVGKLLELELAGWIAAVPGGYVRIKRASHVRRTNVLI</sequence>
<reference evidence="7" key="1">
    <citation type="submission" date="2011-01" db="EMBL/GenBank/DDBJ databases">
        <title>Complete sequence of chromosome of Rahnella sp. Y9602.</title>
        <authorList>
            <consortium name="US DOE Joint Genome Institute"/>
            <person name="Lucas S."/>
            <person name="Copeland A."/>
            <person name="Lapidus A."/>
            <person name="Cheng J.-F."/>
            <person name="Goodwin L."/>
            <person name="Pitluck S."/>
            <person name="Lu M."/>
            <person name="Detter J.C."/>
            <person name="Han C."/>
            <person name="Tapia R."/>
            <person name="Land M."/>
            <person name="Hauser L."/>
            <person name="Kyrpides N."/>
            <person name="Ivanova N."/>
            <person name="Ovchinnikova G."/>
            <person name="Pagani I."/>
            <person name="Sobecky P.A."/>
            <person name="Martinez R.J."/>
            <person name="Woyke T."/>
        </authorList>
    </citation>
    <scope>NUCLEOTIDE SEQUENCE [LARGE SCALE GENOMIC DNA]</scope>
    <source>
        <strain evidence="7">Y9602</strain>
    </source>
</reference>
<dbReference type="KEGG" id="rah:Rahaq_0377"/>
<dbReference type="Pfam" id="PF25317">
    <property type="entry name" value="SAM_SMF"/>
    <property type="match status" value="1"/>
</dbReference>
<dbReference type="NCBIfam" id="TIGR00732">
    <property type="entry name" value="dprA"/>
    <property type="match status" value="1"/>
</dbReference>
<evidence type="ECO:0000313" key="6">
    <source>
        <dbReference type="EMBL" id="MFD3225500.1"/>
    </source>
</evidence>
<name>A0A0H3F5E3_RAHSY</name>
<dbReference type="AlphaFoldDB" id="A0A0H3F5E3"/>
<dbReference type="NCBIfam" id="NF008007">
    <property type="entry name" value="PRK10736.1"/>
    <property type="match status" value="1"/>
</dbReference>
<dbReference type="GeneID" id="95418909"/>
<dbReference type="InterPro" id="IPR041614">
    <property type="entry name" value="DprA_WH"/>
</dbReference>
<reference evidence="5 7" key="2">
    <citation type="journal article" date="2012" name="J. Bacteriol.">
        <title>Complete Genome Sequence of Rahnella sp. Strain Y9602, a Gammaproteobacterium Isolate from Metal- and Radionuclide-Contaminated Soil.</title>
        <authorList>
            <person name="Martinez R.J."/>
            <person name="Bruce D."/>
            <person name="Detter C."/>
            <person name="Goodwin L.A."/>
            <person name="Han J."/>
            <person name="Han C.S."/>
            <person name="Held B."/>
            <person name="Land M.L."/>
            <person name="Mikhailova N."/>
            <person name="Nolan M."/>
            <person name="Pennacchio L."/>
            <person name="Pitluck S."/>
            <person name="Tapia R."/>
            <person name="Woyke T."/>
            <person name="Sobecky P.A."/>
        </authorList>
    </citation>
    <scope>NUCLEOTIDE SEQUENCE [LARGE SCALE GENOMIC DNA]</scope>
    <source>
        <strain evidence="5 7">Y9602</strain>
    </source>
</reference>
<accession>A0A0H3F5E3</accession>
<feature type="domain" description="Smf/DprA SAM" evidence="4">
    <location>
        <begin position="1"/>
        <end position="65"/>
    </location>
</feature>
<reference evidence="6 8" key="3">
    <citation type="submission" date="2024-09" db="EMBL/GenBank/DDBJ databases">
        <title>Genomes of Rahnella.</title>
        <authorList>
            <person name="Mnguni F.C."/>
            <person name="Shin G.Y."/>
            <person name="Coutinho T."/>
        </authorList>
    </citation>
    <scope>NUCLEOTIDE SEQUENCE [LARGE SCALE GENOMIC DNA]</scope>
    <source>
        <strain evidence="6 8">20WA0057</strain>
    </source>
</reference>
<dbReference type="Gene3D" id="3.40.50.450">
    <property type="match status" value="1"/>
</dbReference>
<dbReference type="InterPro" id="IPR057666">
    <property type="entry name" value="DrpA_SLOG"/>
</dbReference>
<dbReference type="OrthoDB" id="9785707at2"/>
<keyword evidence="8" id="KW-1185">Reference proteome</keyword>
<dbReference type="GO" id="GO:0009294">
    <property type="term" value="P:DNA-mediated transformation"/>
    <property type="evidence" value="ECO:0007669"/>
    <property type="project" value="InterPro"/>
</dbReference>
<dbReference type="InterPro" id="IPR003488">
    <property type="entry name" value="DprA"/>
</dbReference>
<feature type="domain" description="Smf/DprA SLOG" evidence="2">
    <location>
        <begin position="74"/>
        <end position="283"/>
    </location>
</feature>
<evidence type="ECO:0000313" key="7">
    <source>
        <dbReference type="Proteomes" id="UP000007257"/>
    </source>
</evidence>
<dbReference type="Proteomes" id="UP001598201">
    <property type="component" value="Unassembled WGS sequence"/>
</dbReference>